<protein>
    <recommendedName>
        <fullName evidence="4">DUF4221 domain-containing protein</fullName>
    </recommendedName>
</protein>
<dbReference type="EMBL" id="BMYF01000017">
    <property type="protein sequence ID" value="GHB44842.1"/>
    <property type="molecule type" value="Genomic_DNA"/>
</dbReference>
<evidence type="ECO:0000313" key="3">
    <source>
        <dbReference type="Proteomes" id="UP000642809"/>
    </source>
</evidence>
<reference evidence="2" key="2">
    <citation type="submission" date="2020-09" db="EMBL/GenBank/DDBJ databases">
        <authorList>
            <person name="Sun Q."/>
            <person name="Kim S."/>
        </authorList>
    </citation>
    <scope>NUCLEOTIDE SEQUENCE</scope>
    <source>
        <strain evidence="2">KCTC 23224</strain>
    </source>
</reference>
<comment type="caution">
    <text evidence="2">The sequence shown here is derived from an EMBL/GenBank/DDBJ whole genome shotgun (WGS) entry which is preliminary data.</text>
</comment>
<dbReference type="RefSeq" id="WP_189583693.1">
    <property type="nucleotide sequence ID" value="NZ_BMYF01000017.1"/>
</dbReference>
<sequence>MKRKIFFLSIFLFSAVFLGCSDEKKPAYNGEEVNYIPKQELSIGAITIDTLMNDSLMFSGLGQWIVFNDSLIFFDKRQNLVYVFSEDLMHTSTYLGKGDGPNLINSAVQSLTVFGDYLAVLGSSYDYYLINKHWEIERKGMLDFNHEQIPYNQLMNQPNPDNVGIYEVLYEHLKFGHDYKGNLVFSIASTHPSFNYIWHEDFYKKGRILGIASPNDGKVSVKGTYSAIYQEYKFLSTLIGAPFSYIDASTYIQGYEVDSVLYKLDDSGKMHFAFGIPGKEMNIAYESFKPEDIDEFDARWSLDRNRSSYYHSLDFVEESGLLFRGYSKSNTVSDGLQIYKNDTLIGDVDVPKGFRFVGYKAPYYYGSFTYNPDREDDFLQILRFKLPHNG</sequence>
<dbReference type="PROSITE" id="PS51257">
    <property type="entry name" value="PROKAR_LIPOPROTEIN"/>
    <property type="match status" value="1"/>
</dbReference>
<evidence type="ECO:0000256" key="1">
    <source>
        <dbReference type="SAM" id="SignalP"/>
    </source>
</evidence>
<feature type="signal peptide" evidence="1">
    <location>
        <begin position="1"/>
        <end position="18"/>
    </location>
</feature>
<accession>A0A8J3D0D3</accession>
<keyword evidence="3" id="KW-1185">Reference proteome</keyword>
<evidence type="ECO:0008006" key="4">
    <source>
        <dbReference type="Google" id="ProtNLM"/>
    </source>
</evidence>
<proteinExistence type="predicted"/>
<dbReference type="AlphaFoldDB" id="A0A8J3D0D3"/>
<organism evidence="2 3">
    <name type="scientific">Mongoliitalea lutea</name>
    <dbReference type="NCBI Taxonomy" id="849756"/>
    <lineage>
        <taxon>Bacteria</taxon>
        <taxon>Pseudomonadati</taxon>
        <taxon>Bacteroidota</taxon>
        <taxon>Cytophagia</taxon>
        <taxon>Cytophagales</taxon>
        <taxon>Cyclobacteriaceae</taxon>
        <taxon>Mongoliitalea</taxon>
    </lineage>
</organism>
<keyword evidence="1" id="KW-0732">Signal</keyword>
<evidence type="ECO:0000313" key="2">
    <source>
        <dbReference type="EMBL" id="GHB44842.1"/>
    </source>
</evidence>
<reference evidence="2" key="1">
    <citation type="journal article" date="2014" name="Int. J. Syst. Evol. Microbiol.">
        <title>Complete genome sequence of Corynebacterium casei LMG S-19264T (=DSM 44701T), isolated from a smear-ripened cheese.</title>
        <authorList>
            <consortium name="US DOE Joint Genome Institute (JGI-PGF)"/>
            <person name="Walter F."/>
            <person name="Albersmeier A."/>
            <person name="Kalinowski J."/>
            <person name="Ruckert C."/>
        </authorList>
    </citation>
    <scope>NUCLEOTIDE SEQUENCE</scope>
    <source>
        <strain evidence="2">KCTC 23224</strain>
    </source>
</reference>
<dbReference type="Proteomes" id="UP000642809">
    <property type="component" value="Unassembled WGS sequence"/>
</dbReference>
<name>A0A8J3D0D3_9BACT</name>
<gene>
    <name evidence="2" type="ORF">GCM10008106_27400</name>
</gene>
<feature type="chain" id="PRO_5035327543" description="DUF4221 domain-containing protein" evidence="1">
    <location>
        <begin position="19"/>
        <end position="390"/>
    </location>
</feature>